<name>A0A1G5ATT1_9BACL</name>
<gene>
    <name evidence="1" type="ORF">SAMN05720606_101100</name>
</gene>
<proteinExistence type="predicted"/>
<accession>A0A1G5ATT1</accession>
<evidence type="ECO:0000313" key="2">
    <source>
        <dbReference type="Proteomes" id="UP000198538"/>
    </source>
</evidence>
<dbReference type="EMBL" id="FMVM01000001">
    <property type="protein sequence ID" value="SCX81220.1"/>
    <property type="molecule type" value="Genomic_DNA"/>
</dbReference>
<dbReference type="Proteomes" id="UP000198538">
    <property type="component" value="Unassembled WGS sequence"/>
</dbReference>
<organism evidence="1 2">
    <name type="scientific">Paenibacillus polysaccharolyticus</name>
    <dbReference type="NCBI Taxonomy" id="582692"/>
    <lineage>
        <taxon>Bacteria</taxon>
        <taxon>Bacillati</taxon>
        <taxon>Bacillota</taxon>
        <taxon>Bacilli</taxon>
        <taxon>Bacillales</taxon>
        <taxon>Paenibacillaceae</taxon>
        <taxon>Paenibacillus</taxon>
    </lineage>
</organism>
<sequence>MSAKSKIIFKLSCNNNECYIFFLYGQAIKWQSEIPVHILEDAIEESNRFIDFYYVKKSQNNSSFTPSRKVEVQNRANIKYFKISQANLLSENHIIENGTFSLVIHEIESNET</sequence>
<protein>
    <submittedName>
        <fullName evidence="1">Uncharacterized protein</fullName>
    </submittedName>
</protein>
<keyword evidence="2" id="KW-1185">Reference proteome</keyword>
<reference evidence="2" key="1">
    <citation type="submission" date="2016-10" db="EMBL/GenBank/DDBJ databases">
        <authorList>
            <person name="Varghese N."/>
            <person name="Submissions S."/>
        </authorList>
    </citation>
    <scope>NUCLEOTIDE SEQUENCE [LARGE SCALE GENOMIC DNA]</scope>
    <source>
        <strain evidence="2">BL9</strain>
    </source>
</reference>
<evidence type="ECO:0000313" key="1">
    <source>
        <dbReference type="EMBL" id="SCX81220.1"/>
    </source>
</evidence>
<dbReference type="AlphaFoldDB" id="A0A1G5ATT1"/>